<keyword evidence="3" id="KW-1185">Reference proteome</keyword>
<sequence>MATTQSTDTLPSSVPKLDPSGVNWPIFAERFQEAVASKKLWGHFSGSVTRPQPAGTTPTDDEKEKAQKWDDDEATARYLLSQKLPDSALMKIRRYGTVAERWAAIQLDFTSKGMFAQTDL</sequence>
<dbReference type="eggNOG" id="ENOG502SUDH">
    <property type="taxonomic scope" value="Eukaryota"/>
</dbReference>
<organism evidence="2 3">
    <name type="scientific">Gloeophyllum trabeum (strain ATCC 11539 / FP-39264 / Madison 617)</name>
    <name type="common">Brown rot fungus</name>
    <dbReference type="NCBI Taxonomy" id="670483"/>
    <lineage>
        <taxon>Eukaryota</taxon>
        <taxon>Fungi</taxon>
        <taxon>Dikarya</taxon>
        <taxon>Basidiomycota</taxon>
        <taxon>Agaricomycotina</taxon>
        <taxon>Agaricomycetes</taxon>
        <taxon>Gloeophyllales</taxon>
        <taxon>Gloeophyllaceae</taxon>
        <taxon>Gloeophyllum</taxon>
    </lineage>
</organism>
<gene>
    <name evidence="2" type="ORF">GLOTRDRAFT_34064</name>
</gene>
<evidence type="ECO:0000256" key="1">
    <source>
        <dbReference type="SAM" id="MobiDB-lite"/>
    </source>
</evidence>
<dbReference type="HOGENOM" id="CLU_078575_1_2_1"/>
<feature type="compositionally biased region" description="Polar residues" evidence="1">
    <location>
        <begin position="1"/>
        <end position="12"/>
    </location>
</feature>
<feature type="compositionally biased region" description="Basic and acidic residues" evidence="1">
    <location>
        <begin position="60"/>
        <end position="69"/>
    </location>
</feature>
<dbReference type="Pfam" id="PF14223">
    <property type="entry name" value="Retrotran_gag_2"/>
    <property type="match status" value="1"/>
</dbReference>
<feature type="region of interest" description="Disordered" evidence="1">
    <location>
        <begin position="1"/>
        <end position="21"/>
    </location>
</feature>
<dbReference type="EMBL" id="KB469297">
    <property type="protein sequence ID" value="EPQ58829.1"/>
    <property type="molecule type" value="Genomic_DNA"/>
</dbReference>
<dbReference type="GeneID" id="19305538"/>
<dbReference type="RefSeq" id="XP_007861742.1">
    <property type="nucleotide sequence ID" value="XM_007863551.1"/>
</dbReference>
<protein>
    <submittedName>
        <fullName evidence="2">Uncharacterized protein</fullName>
    </submittedName>
</protein>
<name>S7RZF4_GLOTA</name>
<dbReference type="Proteomes" id="UP000030669">
    <property type="component" value="Unassembled WGS sequence"/>
</dbReference>
<evidence type="ECO:0000313" key="3">
    <source>
        <dbReference type="Proteomes" id="UP000030669"/>
    </source>
</evidence>
<dbReference type="OMA" id="WEKKENT"/>
<dbReference type="KEGG" id="gtr:GLOTRDRAFT_34064"/>
<dbReference type="OrthoDB" id="3263038at2759"/>
<evidence type="ECO:0000313" key="2">
    <source>
        <dbReference type="EMBL" id="EPQ58829.1"/>
    </source>
</evidence>
<dbReference type="AlphaFoldDB" id="S7RZF4"/>
<feature type="region of interest" description="Disordered" evidence="1">
    <location>
        <begin position="42"/>
        <end position="70"/>
    </location>
</feature>
<feature type="compositionally biased region" description="Polar residues" evidence="1">
    <location>
        <begin position="46"/>
        <end position="58"/>
    </location>
</feature>
<accession>S7RZF4</accession>
<feature type="non-terminal residue" evidence="2">
    <location>
        <position position="120"/>
    </location>
</feature>
<proteinExistence type="predicted"/>
<reference evidence="2 3" key="1">
    <citation type="journal article" date="2012" name="Science">
        <title>The Paleozoic origin of enzymatic lignin decomposition reconstructed from 31 fungal genomes.</title>
        <authorList>
            <person name="Floudas D."/>
            <person name="Binder M."/>
            <person name="Riley R."/>
            <person name="Barry K."/>
            <person name="Blanchette R.A."/>
            <person name="Henrissat B."/>
            <person name="Martinez A.T."/>
            <person name="Otillar R."/>
            <person name="Spatafora J.W."/>
            <person name="Yadav J.S."/>
            <person name="Aerts A."/>
            <person name="Benoit I."/>
            <person name="Boyd A."/>
            <person name="Carlson A."/>
            <person name="Copeland A."/>
            <person name="Coutinho P.M."/>
            <person name="de Vries R.P."/>
            <person name="Ferreira P."/>
            <person name="Findley K."/>
            <person name="Foster B."/>
            <person name="Gaskell J."/>
            <person name="Glotzer D."/>
            <person name="Gorecki P."/>
            <person name="Heitman J."/>
            <person name="Hesse C."/>
            <person name="Hori C."/>
            <person name="Igarashi K."/>
            <person name="Jurgens J.A."/>
            <person name="Kallen N."/>
            <person name="Kersten P."/>
            <person name="Kohler A."/>
            <person name="Kuees U."/>
            <person name="Kumar T.K.A."/>
            <person name="Kuo A."/>
            <person name="LaButti K."/>
            <person name="Larrondo L.F."/>
            <person name="Lindquist E."/>
            <person name="Ling A."/>
            <person name="Lombard V."/>
            <person name="Lucas S."/>
            <person name="Lundell T."/>
            <person name="Martin R."/>
            <person name="McLaughlin D.J."/>
            <person name="Morgenstern I."/>
            <person name="Morin E."/>
            <person name="Murat C."/>
            <person name="Nagy L.G."/>
            <person name="Nolan M."/>
            <person name="Ohm R.A."/>
            <person name="Patyshakuliyeva A."/>
            <person name="Rokas A."/>
            <person name="Ruiz-Duenas F.J."/>
            <person name="Sabat G."/>
            <person name="Salamov A."/>
            <person name="Samejima M."/>
            <person name="Schmutz J."/>
            <person name="Slot J.C."/>
            <person name="St John F."/>
            <person name="Stenlid J."/>
            <person name="Sun H."/>
            <person name="Sun S."/>
            <person name="Syed K."/>
            <person name="Tsang A."/>
            <person name="Wiebenga A."/>
            <person name="Young D."/>
            <person name="Pisabarro A."/>
            <person name="Eastwood D.C."/>
            <person name="Martin F."/>
            <person name="Cullen D."/>
            <person name="Grigoriev I.V."/>
            <person name="Hibbett D.S."/>
        </authorList>
    </citation>
    <scope>NUCLEOTIDE SEQUENCE [LARGE SCALE GENOMIC DNA]</scope>
    <source>
        <strain evidence="2 3">ATCC 11539</strain>
    </source>
</reference>